<sequence>MRKVLLVGALAAFGALSAQQKNSVKANPFALLGGTDLVNYERAIGEHSSVGGGLGLGGFKFGGAKYSSFGANLAYRYYFEEALRGWYGLGIVFYQGGSVKLETPNFFGGPVQEAKSDFNAFGLGARGGYQWIWDSGFTLDLSLGFTYSSFSYSGDTNSQTLDLKGGGVLPSFGVALGYSF</sequence>
<dbReference type="EMBL" id="CP029149">
    <property type="protein sequence ID" value="QHN65358.1"/>
    <property type="molecule type" value="Genomic_DNA"/>
</dbReference>
<dbReference type="AlphaFoldDB" id="A0A6P1QV02"/>
<dbReference type="RefSeq" id="WP_120489617.1">
    <property type="nucleotide sequence ID" value="NZ_CP029149.1"/>
</dbReference>
<dbReference type="SUPFAM" id="SSF103515">
    <property type="entry name" value="Autotransporter"/>
    <property type="match status" value="1"/>
</dbReference>
<dbReference type="OrthoDB" id="945117at2"/>
<dbReference type="InterPro" id="IPR036709">
    <property type="entry name" value="Autotransporte_beta_dom_sf"/>
</dbReference>
<organism evidence="1 2">
    <name type="scientific">Bergeyella cardium</name>
    <dbReference type="NCBI Taxonomy" id="1585976"/>
    <lineage>
        <taxon>Bacteria</taxon>
        <taxon>Pseudomonadati</taxon>
        <taxon>Bacteroidota</taxon>
        <taxon>Flavobacteriia</taxon>
        <taxon>Flavobacteriales</taxon>
        <taxon>Weeksellaceae</taxon>
        <taxon>Bergeyella</taxon>
    </lineage>
</organism>
<name>A0A6P1QV02_9FLAO</name>
<gene>
    <name evidence="1" type="ORF">DBX24_05370</name>
</gene>
<dbReference type="KEGG" id="bcad:DBX24_05370"/>
<dbReference type="Pfam" id="PF12099">
    <property type="entry name" value="DUF3575"/>
    <property type="match status" value="1"/>
</dbReference>
<proteinExistence type="predicted"/>
<dbReference type="Proteomes" id="UP000464318">
    <property type="component" value="Chromosome"/>
</dbReference>
<protein>
    <submittedName>
        <fullName evidence="1">DUF3575 domain-containing protein</fullName>
    </submittedName>
</protein>
<accession>A0A6P1QV02</accession>
<evidence type="ECO:0000313" key="2">
    <source>
        <dbReference type="Proteomes" id="UP000464318"/>
    </source>
</evidence>
<dbReference type="InterPro" id="IPR021958">
    <property type="entry name" value="DUF3575"/>
</dbReference>
<keyword evidence="2" id="KW-1185">Reference proteome</keyword>
<evidence type="ECO:0000313" key="1">
    <source>
        <dbReference type="EMBL" id="QHN65358.1"/>
    </source>
</evidence>
<reference evidence="1 2" key="1">
    <citation type="submission" date="2018-04" db="EMBL/GenBank/DDBJ databases">
        <title>Characteristic and Complete Genome Sequencing of A Novel Member of Infective Endocarditis Causative Bacteria: Bergeyella cardium QL-PH.</title>
        <authorList>
            <person name="Pan H."/>
            <person name="Sun E."/>
            <person name="Zhang Y."/>
        </authorList>
    </citation>
    <scope>NUCLEOTIDE SEQUENCE [LARGE SCALE GENOMIC DNA]</scope>
    <source>
        <strain evidence="1 2">HPQL</strain>
    </source>
</reference>
<dbReference type="Gene3D" id="2.40.160.20">
    <property type="match status" value="1"/>
</dbReference>